<sequence length="119" mass="13981">MANQLNELFSFLSHYKYLITIVAGVLIVGIVDDNSFRMRIKYELQIGELKDQIQKYETQNRVDTRKLRELDRNPRSIEKIAREEYFMKANDEDIFVLSTDEASNQNNDNDQVQKDGTSE</sequence>
<keyword evidence="1" id="KW-0175">Coiled coil</keyword>
<feature type="transmembrane region" description="Helical" evidence="3">
    <location>
        <begin position="12"/>
        <end position="31"/>
    </location>
</feature>
<dbReference type="EMBL" id="JAMXLY010000009">
    <property type="protein sequence ID" value="MCO6024948.1"/>
    <property type="molecule type" value="Genomic_DNA"/>
</dbReference>
<evidence type="ECO:0000313" key="5">
    <source>
        <dbReference type="Proteomes" id="UP001204015"/>
    </source>
</evidence>
<evidence type="ECO:0000256" key="2">
    <source>
        <dbReference type="SAM" id="MobiDB-lite"/>
    </source>
</evidence>
<comment type="caution">
    <text evidence="4">The sequence shown here is derived from an EMBL/GenBank/DDBJ whole genome shotgun (WGS) entry which is preliminary data.</text>
</comment>
<feature type="region of interest" description="Disordered" evidence="2">
    <location>
        <begin position="99"/>
        <end position="119"/>
    </location>
</feature>
<dbReference type="Proteomes" id="UP001204015">
    <property type="component" value="Unassembled WGS sequence"/>
</dbReference>
<protein>
    <submittedName>
        <fullName evidence="4">Septum formation initiator family protein</fullName>
    </submittedName>
</protein>
<organism evidence="4 5">
    <name type="scientific">Segatella cerevisiae</name>
    <dbReference type="NCBI Taxonomy" id="2053716"/>
    <lineage>
        <taxon>Bacteria</taxon>
        <taxon>Pseudomonadati</taxon>
        <taxon>Bacteroidota</taxon>
        <taxon>Bacteroidia</taxon>
        <taxon>Bacteroidales</taxon>
        <taxon>Prevotellaceae</taxon>
        <taxon>Segatella</taxon>
    </lineage>
</organism>
<keyword evidence="3" id="KW-0812">Transmembrane</keyword>
<evidence type="ECO:0000256" key="3">
    <source>
        <dbReference type="SAM" id="Phobius"/>
    </source>
</evidence>
<evidence type="ECO:0000313" key="4">
    <source>
        <dbReference type="EMBL" id="MCO6024948.1"/>
    </source>
</evidence>
<name>A0ABT1BXF2_9BACT</name>
<keyword evidence="5" id="KW-1185">Reference proteome</keyword>
<dbReference type="Pfam" id="PF04977">
    <property type="entry name" value="DivIC"/>
    <property type="match status" value="1"/>
</dbReference>
<keyword evidence="3" id="KW-0472">Membrane</keyword>
<gene>
    <name evidence="4" type="ORF">NG821_03655</name>
</gene>
<proteinExistence type="predicted"/>
<evidence type="ECO:0000256" key="1">
    <source>
        <dbReference type="SAM" id="Coils"/>
    </source>
</evidence>
<reference evidence="4 5" key="1">
    <citation type="submission" date="2022-06" db="EMBL/GenBank/DDBJ databases">
        <title>A taxonomic note on the genus Prevotella: Description of four novel genera and emended description of the genera Hallella and Xylanibacter.</title>
        <authorList>
            <person name="Hitch T.C.A."/>
        </authorList>
    </citation>
    <scope>NUCLEOTIDE SEQUENCE [LARGE SCALE GENOMIC DNA]</scope>
    <source>
        <strain evidence="4 5">DSM 100619</strain>
    </source>
</reference>
<accession>A0ABT1BXF2</accession>
<feature type="coiled-coil region" evidence="1">
    <location>
        <begin position="39"/>
        <end position="73"/>
    </location>
</feature>
<dbReference type="RefSeq" id="WP_252760311.1">
    <property type="nucleotide sequence ID" value="NZ_JAMXLY010000009.1"/>
</dbReference>
<dbReference type="InterPro" id="IPR007060">
    <property type="entry name" value="FtsL/DivIC"/>
</dbReference>
<keyword evidence="3" id="KW-1133">Transmembrane helix</keyword>